<evidence type="ECO:0000256" key="2">
    <source>
        <dbReference type="ARBA" id="ARBA00022448"/>
    </source>
</evidence>
<keyword evidence="5 8" id="KW-0067">ATP-binding</keyword>
<keyword evidence="3" id="KW-1003">Cell membrane</keyword>
<evidence type="ECO:0000313" key="12">
    <source>
        <dbReference type="Proteomes" id="UP001211866"/>
    </source>
</evidence>
<dbReference type="CDD" id="cd03224">
    <property type="entry name" value="ABC_TM1139_LivF_branched"/>
    <property type="match status" value="1"/>
</dbReference>
<dbReference type="InterPro" id="IPR003439">
    <property type="entry name" value="ABC_transporter-like_ATP-bd"/>
</dbReference>
<dbReference type="InterPro" id="IPR052156">
    <property type="entry name" value="BCAA_Transport_ATP-bd_LivF"/>
</dbReference>
<dbReference type="EMBL" id="CP095873">
    <property type="protein sequence ID" value="UPL19984.1"/>
    <property type="molecule type" value="Genomic_DNA"/>
</dbReference>
<keyword evidence="4" id="KW-0547">Nucleotide-binding</keyword>
<reference evidence="8 11" key="2">
    <citation type="submission" date="2018-05" db="EMBL/GenBank/DDBJ databases">
        <authorList>
            <person name="Lanie J.A."/>
            <person name="Ng W.-L."/>
            <person name="Kazmierczak K.M."/>
            <person name="Andrzejewski T.M."/>
            <person name="Davidsen T.M."/>
            <person name="Wayne K.J."/>
            <person name="Tettelin H."/>
            <person name="Glass J.I."/>
            <person name="Rusch D."/>
            <person name="Podicherti R."/>
            <person name="Tsui H.-C.T."/>
            <person name="Winkler M.E."/>
        </authorList>
    </citation>
    <scope>NUCLEOTIDE SEQUENCE [LARGE SCALE GENOMIC DNA]</scope>
    <source>
        <strain evidence="8 11">YBY</strain>
    </source>
</reference>
<dbReference type="Pfam" id="PF12399">
    <property type="entry name" value="BCA_ABC_TP_C"/>
    <property type="match status" value="1"/>
</dbReference>
<evidence type="ECO:0000256" key="4">
    <source>
        <dbReference type="ARBA" id="ARBA00022741"/>
    </source>
</evidence>
<gene>
    <name evidence="8" type="ORF">DF183_15600</name>
    <name evidence="10" type="ORF">M2J83_08245</name>
    <name evidence="9" type="ORF">MXF72_11165</name>
</gene>
<dbReference type="InterPro" id="IPR017871">
    <property type="entry name" value="ABC_transporter-like_CS"/>
</dbReference>
<evidence type="ECO:0000256" key="6">
    <source>
        <dbReference type="ARBA" id="ARBA00022970"/>
    </source>
</evidence>
<dbReference type="OrthoDB" id="9776369at2"/>
<keyword evidence="2" id="KW-0813">Transport</keyword>
<protein>
    <submittedName>
        <fullName evidence="8">ABC transporter ATP-binding protein</fullName>
    </submittedName>
</protein>
<dbReference type="EMBL" id="CP096916">
    <property type="protein sequence ID" value="WBM39791.1"/>
    <property type="molecule type" value="Genomic_DNA"/>
</dbReference>
<dbReference type="GO" id="GO:0005524">
    <property type="term" value="F:ATP binding"/>
    <property type="evidence" value="ECO:0007669"/>
    <property type="project" value="UniProtKB-KW"/>
</dbReference>
<evidence type="ECO:0000313" key="8">
    <source>
        <dbReference type="EMBL" id="PWE13246.1"/>
    </source>
</evidence>
<accession>A0A2U2BGY6</accession>
<reference evidence="9" key="3">
    <citation type="submission" date="2022-04" db="EMBL/GenBank/DDBJ databases">
        <title>Genomic mining of Alcaligenes faecalis D334 producing ectoin and derivatives.</title>
        <authorList>
            <person name="Doan V.T."/>
            <person name="Quach N.T."/>
            <person name="Vu T.-H.-N."/>
            <person name="Phi Q.-T."/>
        </authorList>
    </citation>
    <scope>NUCLEOTIDE SEQUENCE</scope>
    <source>
        <strain evidence="9">D334</strain>
    </source>
</reference>
<dbReference type="PIRSF" id="PIRSF039137">
    <property type="entry name" value="ABC_branched_ATPase"/>
    <property type="match status" value="1"/>
</dbReference>
<keyword evidence="6" id="KW-0029">Amino-acid transport</keyword>
<keyword evidence="12" id="KW-1185">Reference proteome</keyword>
<dbReference type="AlphaFoldDB" id="A0A2U2BGY6"/>
<dbReference type="PANTHER" id="PTHR43820:SF4">
    <property type="entry name" value="HIGH-AFFINITY BRANCHED-CHAIN AMINO ACID TRANSPORT ATP-BINDING PROTEIN LIVF"/>
    <property type="match status" value="1"/>
</dbReference>
<organism evidence="8 11">
    <name type="scientific">Alcaligenes faecalis</name>
    <dbReference type="NCBI Taxonomy" id="511"/>
    <lineage>
        <taxon>Bacteria</taxon>
        <taxon>Pseudomonadati</taxon>
        <taxon>Pseudomonadota</taxon>
        <taxon>Betaproteobacteria</taxon>
        <taxon>Burkholderiales</taxon>
        <taxon>Alcaligenaceae</taxon>
        <taxon>Alcaligenes</taxon>
    </lineage>
</organism>
<comment type="similarity">
    <text evidence="1">Belongs to the ABC transporter superfamily.</text>
</comment>
<dbReference type="InterPro" id="IPR030660">
    <property type="entry name" value="ABC_branched_ATPase_LivF/BraG"/>
</dbReference>
<dbReference type="SUPFAM" id="SSF52540">
    <property type="entry name" value="P-loop containing nucleoside triphosphate hydrolases"/>
    <property type="match status" value="1"/>
</dbReference>
<evidence type="ECO:0000256" key="5">
    <source>
        <dbReference type="ARBA" id="ARBA00022840"/>
    </source>
</evidence>
<evidence type="ECO:0000313" key="9">
    <source>
        <dbReference type="EMBL" id="UPL19984.1"/>
    </source>
</evidence>
<evidence type="ECO:0000313" key="11">
    <source>
        <dbReference type="Proteomes" id="UP000245216"/>
    </source>
</evidence>
<dbReference type="PROSITE" id="PS00211">
    <property type="entry name" value="ABC_TRANSPORTER_1"/>
    <property type="match status" value="1"/>
</dbReference>
<evidence type="ECO:0000256" key="1">
    <source>
        <dbReference type="ARBA" id="ARBA00005417"/>
    </source>
</evidence>
<dbReference type="Pfam" id="PF00005">
    <property type="entry name" value="ABC_tran"/>
    <property type="match status" value="1"/>
</dbReference>
<reference evidence="10 12" key="4">
    <citation type="submission" date="2022-05" db="EMBL/GenBank/DDBJ databases">
        <title>Complete sequence of strain NY11312.</title>
        <authorList>
            <person name="Zhou D."/>
        </authorList>
    </citation>
    <scope>NUCLEOTIDE SEQUENCE [LARGE SCALE GENOMIC DNA]</scope>
    <source>
        <strain evidence="10 12">NY11312</strain>
    </source>
</reference>
<dbReference type="InterPro" id="IPR027417">
    <property type="entry name" value="P-loop_NTPase"/>
</dbReference>
<dbReference type="STRING" id="511.UZ73_16685"/>
<dbReference type="InterPro" id="IPR032823">
    <property type="entry name" value="BCA_ABC_TP_C"/>
</dbReference>
<dbReference type="EMBL" id="QEXO01000004">
    <property type="protein sequence ID" value="PWE13246.1"/>
    <property type="molecule type" value="Genomic_DNA"/>
</dbReference>
<evidence type="ECO:0000313" key="10">
    <source>
        <dbReference type="EMBL" id="WBM39791.1"/>
    </source>
</evidence>
<proteinExistence type="inferred from homology"/>
<sequence>MSTEPLMLDIRGLDVAYGGIRAVRGLDLRVGKGELVCLIGANGAGKSTTLRAITGLVPAAAGQIEHQGESIVGLPSHQLVRRGVVMVPEGRGIFPQLTIEENLAMGAYTRKDHHEVRQDIERIYTLFPRLAERKKQSAGTLSGGEQQMVAMGRAMISRPSLLLLDEPSMGLAPIMVERIFELIQTIAKEGVTILLIEQNARLALELGDRGYVMESGRIILEGPAAQLLHDPKVRAAYLGEEDFAA</sequence>
<evidence type="ECO:0000259" key="7">
    <source>
        <dbReference type="PROSITE" id="PS50893"/>
    </source>
</evidence>
<dbReference type="GO" id="GO:0016887">
    <property type="term" value="F:ATP hydrolysis activity"/>
    <property type="evidence" value="ECO:0007669"/>
    <property type="project" value="InterPro"/>
</dbReference>
<feature type="domain" description="ABC transporter" evidence="7">
    <location>
        <begin position="8"/>
        <end position="240"/>
    </location>
</feature>
<dbReference type="GO" id="GO:0015807">
    <property type="term" value="P:L-amino acid transport"/>
    <property type="evidence" value="ECO:0007669"/>
    <property type="project" value="TreeGrafter"/>
</dbReference>
<dbReference type="SMART" id="SM00382">
    <property type="entry name" value="AAA"/>
    <property type="match status" value="1"/>
</dbReference>
<name>A0A2U2BGY6_ALCFA</name>
<reference evidence="8 11" key="1">
    <citation type="submission" date="2018-05" db="EMBL/GenBank/DDBJ databases">
        <title>Genome Sequence of an Efficient Indole-Degrading Bacterium, Alcaligenes sp.YBY.</title>
        <authorList>
            <person name="Yang B."/>
        </authorList>
    </citation>
    <scope>NUCLEOTIDE SEQUENCE [LARGE SCALE GENOMIC DNA]</scope>
    <source>
        <strain evidence="8 11">YBY</strain>
    </source>
</reference>
<dbReference type="Proteomes" id="UP000245216">
    <property type="component" value="Unassembled WGS sequence"/>
</dbReference>
<dbReference type="RefSeq" id="WP_021446747.1">
    <property type="nucleotide sequence ID" value="NZ_CAXOJJ010000002.1"/>
</dbReference>
<dbReference type="Proteomes" id="UP001211866">
    <property type="component" value="Chromosome"/>
</dbReference>
<dbReference type="GO" id="GO:0015658">
    <property type="term" value="F:branched-chain amino acid transmembrane transporter activity"/>
    <property type="evidence" value="ECO:0007669"/>
    <property type="project" value="InterPro"/>
</dbReference>
<dbReference type="GeneID" id="94040226"/>
<dbReference type="PROSITE" id="PS50893">
    <property type="entry name" value="ABC_TRANSPORTER_2"/>
    <property type="match status" value="1"/>
</dbReference>
<dbReference type="PANTHER" id="PTHR43820">
    <property type="entry name" value="HIGH-AFFINITY BRANCHED-CHAIN AMINO ACID TRANSPORT ATP-BINDING PROTEIN LIVF"/>
    <property type="match status" value="1"/>
</dbReference>
<dbReference type="InterPro" id="IPR003593">
    <property type="entry name" value="AAA+_ATPase"/>
</dbReference>
<dbReference type="Gene3D" id="3.40.50.300">
    <property type="entry name" value="P-loop containing nucleotide triphosphate hydrolases"/>
    <property type="match status" value="1"/>
</dbReference>
<keyword evidence="3" id="KW-0472">Membrane</keyword>
<dbReference type="Proteomes" id="UP000830925">
    <property type="component" value="Chromosome"/>
</dbReference>
<evidence type="ECO:0000256" key="3">
    <source>
        <dbReference type="ARBA" id="ARBA00022475"/>
    </source>
</evidence>